<dbReference type="Proteomes" id="UP000770015">
    <property type="component" value="Unassembled WGS sequence"/>
</dbReference>
<evidence type="ECO:0000256" key="4">
    <source>
        <dbReference type="ARBA" id="ARBA00023004"/>
    </source>
</evidence>
<gene>
    <name evidence="7" type="ORF">F5X68DRAFT_138050</name>
</gene>
<sequence length="505" mass="57333">MNIDLFLSVVAVLVLARTVVGLFQYLRSPLRRVQGPWAARMTSGWYAWKIWQGSFQECNQEMHKKYGSIVRYAPNRYSISDLSAVKIIYGLGAPFPKSTWYTTWASPGQHSLFNDQSMARHAHDRKQYQAMYSMSSLVHYEEYVDHCADLFKNRLSELCAASTVDLRHWFQCYAFDVIGMITYGKRLGFLDAGTDVGGVISALEDHLGYATLVGIWPSMHKILFPLRNLVAGGGGKGRAYVMAFTKEKMREAQSRAKAVDPEDMGESMTQDFLGKFLAKHSADPDRFTSFHVLAGCVSNMVAGSDTTAISLSAIMYHLLRNPECMDKVRAEVDQFVAEGKLSRYPTYKESLQMPYFQAAIKEALRLHPATGLPLERVVPKGGATIAGQFFPEGAIVGINTWVAHHDTEVFGLDAAEFKPERWLQDDTEKIALMNRFWMPFGLGSRTCIGRHISMLEICKLIPVLIRDFDFSLHETLRQEEWHTQNYWFVKPVDFQVQLRKRESSL</sequence>
<dbReference type="Gene3D" id="1.10.630.10">
    <property type="entry name" value="Cytochrome P450"/>
    <property type="match status" value="1"/>
</dbReference>
<dbReference type="GO" id="GO:0016705">
    <property type="term" value="F:oxidoreductase activity, acting on paired donors, with incorporation or reduction of molecular oxygen"/>
    <property type="evidence" value="ECO:0007669"/>
    <property type="project" value="InterPro"/>
</dbReference>
<organism evidence="7 8">
    <name type="scientific">Plectosphaerella plurivora</name>
    <dbReference type="NCBI Taxonomy" id="936078"/>
    <lineage>
        <taxon>Eukaryota</taxon>
        <taxon>Fungi</taxon>
        <taxon>Dikarya</taxon>
        <taxon>Ascomycota</taxon>
        <taxon>Pezizomycotina</taxon>
        <taxon>Sordariomycetes</taxon>
        <taxon>Hypocreomycetidae</taxon>
        <taxon>Glomerellales</taxon>
        <taxon>Plectosphaerellaceae</taxon>
        <taxon>Plectosphaerella</taxon>
    </lineage>
</organism>
<dbReference type="SUPFAM" id="SSF48264">
    <property type="entry name" value="Cytochrome P450"/>
    <property type="match status" value="1"/>
</dbReference>
<evidence type="ECO:0000313" key="8">
    <source>
        <dbReference type="Proteomes" id="UP000770015"/>
    </source>
</evidence>
<dbReference type="PRINTS" id="PR00463">
    <property type="entry name" value="EP450I"/>
</dbReference>
<dbReference type="GO" id="GO:0004497">
    <property type="term" value="F:monooxygenase activity"/>
    <property type="evidence" value="ECO:0007669"/>
    <property type="project" value="UniProtKB-KW"/>
</dbReference>
<dbReference type="OrthoDB" id="3934656at2759"/>
<evidence type="ECO:0000256" key="6">
    <source>
        <dbReference type="RuleBase" id="RU000461"/>
    </source>
</evidence>
<keyword evidence="6" id="KW-0560">Oxidoreductase</keyword>
<dbReference type="PRINTS" id="PR00385">
    <property type="entry name" value="P450"/>
</dbReference>
<evidence type="ECO:0000256" key="2">
    <source>
        <dbReference type="ARBA" id="ARBA00022617"/>
    </source>
</evidence>
<protein>
    <submittedName>
        <fullName evidence="7">Cytochrome P450</fullName>
    </submittedName>
</protein>
<dbReference type="InterPro" id="IPR050121">
    <property type="entry name" value="Cytochrome_P450_monoxygenase"/>
</dbReference>
<evidence type="ECO:0000256" key="3">
    <source>
        <dbReference type="ARBA" id="ARBA00022723"/>
    </source>
</evidence>
<dbReference type="CDD" id="cd11060">
    <property type="entry name" value="CYP57A1-like"/>
    <property type="match status" value="1"/>
</dbReference>
<evidence type="ECO:0000256" key="5">
    <source>
        <dbReference type="PIRSR" id="PIRSR602401-1"/>
    </source>
</evidence>
<feature type="binding site" description="axial binding residue" evidence="5">
    <location>
        <position position="447"/>
    </location>
    <ligand>
        <name>heme</name>
        <dbReference type="ChEBI" id="CHEBI:30413"/>
    </ligand>
    <ligandPart>
        <name>Fe</name>
        <dbReference type="ChEBI" id="CHEBI:18248"/>
    </ligandPart>
</feature>
<keyword evidence="8" id="KW-1185">Reference proteome</keyword>
<keyword evidence="4 5" id="KW-0408">Iron</keyword>
<keyword evidence="2 5" id="KW-0349">Heme</keyword>
<dbReference type="InterPro" id="IPR036396">
    <property type="entry name" value="Cyt_P450_sf"/>
</dbReference>
<keyword evidence="3 5" id="KW-0479">Metal-binding</keyword>
<dbReference type="FunFam" id="1.10.630.10:FF:000050">
    <property type="entry name" value="Cytochrome P450 monooxygenase"/>
    <property type="match status" value="1"/>
</dbReference>
<dbReference type="GO" id="GO:0020037">
    <property type="term" value="F:heme binding"/>
    <property type="evidence" value="ECO:0007669"/>
    <property type="project" value="InterPro"/>
</dbReference>
<keyword evidence="6" id="KW-0503">Monooxygenase</keyword>
<dbReference type="Pfam" id="PF00067">
    <property type="entry name" value="p450"/>
    <property type="match status" value="1"/>
</dbReference>
<accession>A0A9P8V752</accession>
<evidence type="ECO:0000256" key="1">
    <source>
        <dbReference type="ARBA" id="ARBA00001971"/>
    </source>
</evidence>
<comment type="caution">
    <text evidence="7">The sequence shown here is derived from an EMBL/GenBank/DDBJ whole genome shotgun (WGS) entry which is preliminary data.</text>
</comment>
<reference evidence="7" key="1">
    <citation type="journal article" date="2021" name="Nat. Commun.">
        <title>Genetic determinants of endophytism in the Arabidopsis root mycobiome.</title>
        <authorList>
            <person name="Mesny F."/>
            <person name="Miyauchi S."/>
            <person name="Thiergart T."/>
            <person name="Pickel B."/>
            <person name="Atanasova L."/>
            <person name="Karlsson M."/>
            <person name="Huettel B."/>
            <person name="Barry K.W."/>
            <person name="Haridas S."/>
            <person name="Chen C."/>
            <person name="Bauer D."/>
            <person name="Andreopoulos W."/>
            <person name="Pangilinan J."/>
            <person name="LaButti K."/>
            <person name="Riley R."/>
            <person name="Lipzen A."/>
            <person name="Clum A."/>
            <person name="Drula E."/>
            <person name="Henrissat B."/>
            <person name="Kohler A."/>
            <person name="Grigoriev I.V."/>
            <person name="Martin F.M."/>
            <person name="Hacquard S."/>
        </authorList>
    </citation>
    <scope>NUCLEOTIDE SEQUENCE</scope>
    <source>
        <strain evidence="7">MPI-SDFR-AT-0117</strain>
    </source>
</reference>
<comment type="cofactor">
    <cofactor evidence="1 5">
        <name>heme</name>
        <dbReference type="ChEBI" id="CHEBI:30413"/>
    </cofactor>
</comment>
<dbReference type="InterPro" id="IPR002401">
    <property type="entry name" value="Cyt_P450_E_grp-I"/>
</dbReference>
<dbReference type="GO" id="GO:0005506">
    <property type="term" value="F:iron ion binding"/>
    <property type="evidence" value="ECO:0007669"/>
    <property type="project" value="InterPro"/>
</dbReference>
<dbReference type="EMBL" id="JAGSXJ010000019">
    <property type="protein sequence ID" value="KAH6681094.1"/>
    <property type="molecule type" value="Genomic_DNA"/>
</dbReference>
<dbReference type="AlphaFoldDB" id="A0A9P8V752"/>
<dbReference type="InterPro" id="IPR017972">
    <property type="entry name" value="Cyt_P450_CS"/>
</dbReference>
<dbReference type="PROSITE" id="PS00086">
    <property type="entry name" value="CYTOCHROME_P450"/>
    <property type="match status" value="1"/>
</dbReference>
<dbReference type="PANTHER" id="PTHR24305:SF190">
    <property type="entry name" value="P450, PUTATIVE (EUROFUNG)-RELATED"/>
    <property type="match status" value="1"/>
</dbReference>
<comment type="similarity">
    <text evidence="6">Belongs to the cytochrome P450 family.</text>
</comment>
<name>A0A9P8V752_9PEZI</name>
<dbReference type="PANTHER" id="PTHR24305">
    <property type="entry name" value="CYTOCHROME P450"/>
    <property type="match status" value="1"/>
</dbReference>
<proteinExistence type="inferred from homology"/>
<dbReference type="InterPro" id="IPR001128">
    <property type="entry name" value="Cyt_P450"/>
</dbReference>
<evidence type="ECO:0000313" key="7">
    <source>
        <dbReference type="EMBL" id="KAH6681094.1"/>
    </source>
</evidence>